<keyword evidence="4" id="KW-0762">Sugar transport</keyword>
<dbReference type="InterPro" id="IPR020846">
    <property type="entry name" value="MFS_dom"/>
</dbReference>
<keyword evidence="9" id="KW-0175">Coiled coil</keyword>
<feature type="domain" description="Major facilitator superfamily (MFS) profile" evidence="11">
    <location>
        <begin position="11"/>
        <end position="435"/>
    </location>
</feature>
<accession>A0A1B6MPN8</accession>
<feature type="transmembrane region" description="Helical" evidence="10">
    <location>
        <begin position="409"/>
        <end position="431"/>
    </location>
</feature>
<evidence type="ECO:0000256" key="6">
    <source>
        <dbReference type="ARBA" id="ARBA00022989"/>
    </source>
</evidence>
<keyword evidence="6 10" id="KW-1133">Transmembrane helix</keyword>
<evidence type="ECO:0000313" key="12">
    <source>
        <dbReference type="EMBL" id="JAT37862.1"/>
    </source>
</evidence>
<reference evidence="12" key="1">
    <citation type="submission" date="2015-11" db="EMBL/GenBank/DDBJ databases">
        <title>De novo transcriptome assembly of four potential Pierce s Disease insect vectors from Arizona vineyards.</title>
        <authorList>
            <person name="Tassone E.E."/>
        </authorList>
    </citation>
    <scope>NUCLEOTIDE SEQUENCE</scope>
</reference>
<feature type="transmembrane region" description="Helical" evidence="10">
    <location>
        <begin position="344"/>
        <end position="368"/>
    </location>
</feature>
<protein>
    <recommendedName>
        <fullName evidence="11">Major facilitator superfamily (MFS) profile domain-containing protein</fullName>
    </recommendedName>
</protein>
<evidence type="ECO:0000256" key="7">
    <source>
        <dbReference type="ARBA" id="ARBA00023136"/>
    </source>
</evidence>
<evidence type="ECO:0000256" key="4">
    <source>
        <dbReference type="ARBA" id="ARBA00022597"/>
    </source>
</evidence>
<feature type="transmembrane region" description="Helical" evidence="10">
    <location>
        <begin position="285"/>
        <end position="304"/>
    </location>
</feature>
<sequence>MGRGVFRQYLAAFIGSLSAMVAGTSYGWVTPLLSNFHDPQGDLPLTHEESSWAVALIEFGNLFTSIPTGILLDRWGRKPFLLGTAPVYIFSWVLILTTRSVNVLYLVRTIQGLAMGVIYTTLPVYLAEISAPDIRGALTTFFEGMWYLGILLEYILGPFLSYSTFTLVTLTVPVVFLVTFAWIPESPYFLIMKGREDKAIASLEWLRGSTKIRGELDLIKRELDEEKREERSWKDLVSTKADVRALLIVEIVVLTKFMSGISAVLSYSSEMFATTARSALTADHYTIIMGSLLIITTVLAGSLVDKAGRRPLLLISCLGCGLSEFFAGLYCLLDTSLDLSGYEWIFLLSIMSYCFIFSLGLGPLVNTLKGEIFPSSTKGFGSGLTTMTDTISCFVCLKMYQVITDSYGVFLNFWIFSAFSFFGAIVIYFIVPETKGKTFSEIQESLIVPKHNTTTIVKFNFPLPSEQI</sequence>
<evidence type="ECO:0000259" key="11">
    <source>
        <dbReference type="PROSITE" id="PS50850"/>
    </source>
</evidence>
<keyword evidence="2 8" id="KW-0813">Transport</keyword>
<dbReference type="InterPro" id="IPR005829">
    <property type="entry name" value="Sugar_transporter_CS"/>
</dbReference>
<dbReference type="InterPro" id="IPR005828">
    <property type="entry name" value="MFS_sugar_transport-like"/>
</dbReference>
<evidence type="ECO:0000256" key="8">
    <source>
        <dbReference type="RuleBase" id="RU003346"/>
    </source>
</evidence>
<feature type="transmembrane region" description="Helical" evidence="10">
    <location>
        <begin position="138"/>
        <end position="156"/>
    </location>
</feature>
<feature type="coiled-coil region" evidence="9">
    <location>
        <begin position="209"/>
        <end position="236"/>
    </location>
</feature>
<dbReference type="PROSITE" id="PS50850">
    <property type="entry name" value="MFS"/>
    <property type="match status" value="1"/>
</dbReference>
<dbReference type="GO" id="GO:0005886">
    <property type="term" value="C:plasma membrane"/>
    <property type="evidence" value="ECO:0007669"/>
    <property type="project" value="UniProtKB-SubCell"/>
</dbReference>
<dbReference type="AlphaFoldDB" id="A0A1B6MPN8"/>
<gene>
    <name evidence="12" type="ORF">g.22346</name>
</gene>
<feature type="transmembrane region" description="Helical" evidence="10">
    <location>
        <begin position="51"/>
        <end position="72"/>
    </location>
</feature>
<dbReference type="PANTHER" id="PTHR48021">
    <property type="match status" value="1"/>
</dbReference>
<dbReference type="Pfam" id="PF00083">
    <property type="entry name" value="Sugar_tr"/>
    <property type="match status" value="1"/>
</dbReference>
<feature type="transmembrane region" description="Helical" evidence="10">
    <location>
        <begin position="103"/>
        <end position="126"/>
    </location>
</feature>
<evidence type="ECO:0000256" key="5">
    <source>
        <dbReference type="ARBA" id="ARBA00022692"/>
    </source>
</evidence>
<dbReference type="PROSITE" id="PS00217">
    <property type="entry name" value="SUGAR_TRANSPORT_2"/>
    <property type="match status" value="1"/>
</dbReference>
<dbReference type="NCBIfam" id="TIGR00879">
    <property type="entry name" value="SP"/>
    <property type="match status" value="1"/>
</dbReference>
<feature type="transmembrane region" description="Helical" evidence="10">
    <location>
        <begin position="79"/>
        <end position="97"/>
    </location>
</feature>
<evidence type="ECO:0000256" key="2">
    <source>
        <dbReference type="ARBA" id="ARBA00022448"/>
    </source>
</evidence>
<dbReference type="InterPro" id="IPR003663">
    <property type="entry name" value="Sugar/inositol_transpt"/>
</dbReference>
<dbReference type="Gene3D" id="1.20.1250.20">
    <property type="entry name" value="MFS general substrate transporter like domains"/>
    <property type="match status" value="1"/>
</dbReference>
<name>A0A1B6MPN8_9HEMI</name>
<dbReference type="GO" id="GO:0022857">
    <property type="term" value="F:transmembrane transporter activity"/>
    <property type="evidence" value="ECO:0007669"/>
    <property type="project" value="InterPro"/>
</dbReference>
<dbReference type="EMBL" id="GEBQ01002115">
    <property type="protein sequence ID" value="JAT37862.1"/>
    <property type="molecule type" value="Transcribed_RNA"/>
</dbReference>
<comment type="similarity">
    <text evidence="8">Belongs to the major facilitator superfamily. Sugar transporter (TC 2.A.1.1) family.</text>
</comment>
<keyword evidence="3" id="KW-1003">Cell membrane</keyword>
<organism evidence="12">
    <name type="scientific">Graphocephala atropunctata</name>
    <dbReference type="NCBI Taxonomy" id="36148"/>
    <lineage>
        <taxon>Eukaryota</taxon>
        <taxon>Metazoa</taxon>
        <taxon>Ecdysozoa</taxon>
        <taxon>Arthropoda</taxon>
        <taxon>Hexapoda</taxon>
        <taxon>Insecta</taxon>
        <taxon>Pterygota</taxon>
        <taxon>Neoptera</taxon>
        <taxon>Paraneoptera</taxon>
        <taxon>Hemiptera</taxon>
        <taxon>Auchenorrhyncha</taxon>
        <taxon>Membracoidea</taxon>
        <taxon>Cicadellidae</taxon>
        <taxon>Cicadellinae</taxon>
        <taxon>Cicadellini</taxon>
        <taxon>Graphocephala</taxon>
    </lineage>
</organism>
<evidence type="ECO:0000256" key="10">
    <source>
        <dbReference type="SAM" id="Phobius"/>
    </source>
</evidence>
<feature type="transmembrane region" description="Helical" evidence="10">
    <location>
        <begin position="311"/>
        <end position="332"/>
    </location>
</feature>
<dbReference type="PANTHER" id="PTHR48021:SF46">
    <property type="entry name" value="MAJOR FACILITATOR SUPERFAMILY (MFS) PROFILE DOMAIN-CONTAINING PROTEIN"/>
    <property type="match status" value="1"/>
</dbReference>
<keyword evidence="5 10" id="KW-0812">Transmembrane</keyword>
<evidence type="ECO:0000256" key="3">
    <source>
        <dbReference type="ARBA" id="ARBA00022475"/>
    </source>
</evidence>
<proteinExistence type="inferred from homology"/>
<keyword evidence="7 10" id="KW-0472">Membrane</keyword>
<feature type="transmembrane region" description="Helical" evidence="10">
    <location>
        <begin position="245"/>
        <end position="265"/>
    </location>
</feature>
<dbReference type="InterPro" id="IPR050549">
    <property type="entry name" value="MFS_Trehalose_Transporter"/>
</dbReference>
<evidence type="ECO:0000256" key="1">
    <source>
        <dbReference type="ARBA" id="ARBA00004651"/>
    </source>
</evidence>
<dbReference type="SUPFAM" id="SSF103473">
    <property type="entry name" value="MFS general substrate transporter"/>
    <property type="match status" value="1"/>
</dbReference>
<feature type="transmembrane region" description="Helical" evidence="10">
    <location>
        <begin position="162"/>
        <end position="183"/>
    </location>
</feature>
<evidence type="ECO:0000256" key="9">
    <source>
        <dbReference type="SAM" id="Coils"/>
    </source>
</evidence>
<dbReference type="FunFam" id="1.20.1250.20:FF:000218">
    <property type="entry name" value="facilitated trehalose transporter Tret1"/>
    <property type="match status" value="1"/>
</dbReference>
<dbReference type="InterPro" id="IPR036259">
    <property type="entry name" value="MFS_trans_sf"/>
</dbReference>
<comment type="subcellular location">
    <subcellularLocation>
        <location evidence="1">Cell membrane</location>
        <topology evidence="1">Multi-pass membrane protein</topology>
    </subcellularLocation>
</comment>
<dbReference type="PROSITE" id="PS00216">
    <property type="entry name" value="SUGAR_TRANSPORT_1"/>
    <property type="match status" value="1"/>
</dbReference>